<evidence type="ECO:0000313" key="2">
    <source>
        <dbReference type="EMBL" id="OJD11413.1"/>
    </source>
</evidence>
<dbReference type="AlphaFoldDB" id="A0A1J9Q8A9"/>
<feature type="compositionally biased region" description="Basic and acidic residues" evidence="1">
    <location>
        <begin position="127"/>
        <end position="137"/>
    </location>
</feature>
<dbReference type="EMBL" id="LGTZ01002747">
    <property type="protein sequence ID" value="OJD11413.1"/>
    <property type="molecule type" value="Genomic_DNA"/>
</dbReference>
<feature type="compositionally biased region" description="Low complexity" evidence="1">
    <location>
        <begin position="195"/>
        <end position="204"/>
    </location>
</feature>
<gene>
    <name evidence="2" type="ORF">ACJ73_09543</name>
</gene>
<feature type="compositionally biased region" description="Basic and acidic residues" evidence="1">
    <location>
        <begin position="150"/>
        <end position="165"/>
    </location>
</feature>
<organism evidence="2 3">
    <name type="scientific">Blastomyces percursus</name>
    <dbReference type="NCBI Taxonomy" id="1658174"/>
    <lineage>
        <taxon>Eukaryota</taxon>
        <taxon>Fungi</taxon>
        <taxon>Dikarya</taxon>
        <taxon>Ascomycota</taxon>
        <taxon>Pezizomycotina</taxon>
        <taxon>Eurotiomycetes</taxon>
        <taxon>Eurotiomycetidae</taxon>
        <taxon>Onygenales</taxon>
        <taxon>Ajellomycetaceae</taxon>
        <taxon>Blastomyces</taxon>
    </lineage>
</organism>
<dbReference type="Proteomes" id="UP000242791">
    <property type="component" value="Unassembled WGS sequence"/>
</dbReference>
<evidence type="ECO:0000313" key="3">
    <source>
        <dbReference type="Proteomes" id="UP000242791"/>
    </source>
</evidence>
<accession>A0A1J9Q8A9</accession>
<feature type="region of interest" description="Disordered" evidence="1">
    <location>
        <begin position="123"/>
        <end position="213"/>
    </location>
</feature>
<evidence type="ECO:0000256" key="1">
    <source>
        <dbReference type="SAM" id="MobiDB-lite"/>
    </source>
</evidence>
<protein>
    <submittedName>
        <fullName evidence="2">Uncharacterized protein</fullName>
    </submittedName>
</protein>
<dbReference type="VEuPathDB" id="FungiDB:ACJ73_09543"/>
<keyword evidence="3" id="KW-1185">Reference proteome</keyword>
<reference evidence="2 3" key="1">
    <citation type="submission" date="2015-08" db="EMBL/GenBank/DDBJ databases">
        <title>Emmonsia species relationships and genome sequence.</title>
        <authorList>
            <person name="Cuomo C.A."/>
            <person name="Schwartz I.S."/>
            <person name="Kenyon C."/>
            <person name="De Hoog G.S."/>
            <person name="Govender N.P."/>
            <person name="Botha A."/>
            <person name="Moreno L."/>
            <person name="De Vries M."/>
            <person name="Munoz J.F."/>
            <person name="Stielow J.B."/>
        </authorList>
    </citation>
    <scope>NUCLEOTIDE SEQUENCE [LARGE SCALE GENOMIC DNA]</scope>
    <source>
        <strain evidence="2 3">EI222</strain>
    </source>
</reference>
<proteinExistence type="predicted"/>
<sequence>MNTALFHWDEQVLQRFGISRLEAMREARRLTYRFSNRSELSLPKYISRKTTLLREAGITSDIDLVMAVREGLEAQLQVACPIDEWLQAFATLNTYSRTLRAQWSQLLFVCGNLIPSWRSPHTRKIAGKNESKPDFKNANKGSSNAPVFSDRADKRRDKYTKDKPYSKYAVKANLANSSLSDQQQDDLPDDPVTAESSSSSSEELSSSDEDSKN</sequence>
<dbReference type="OrthoDB" id="4188289at2759"/>
<comment type="caution">
    <text evidence="2">The sequence shown here is derived from an EMBL/GenBank/DDBJ whole genome shotgun (WGS) entry which is preliminary data.</text>
</comment>
<name>A0A1J9Q8A9_9EURO</name>